<dbReference type="Pfam" id="PF00753">
    <property type="entry name" value="Lactamase_B"/>
    <property type="match status" value="1"/>
</dbReference>
<dbReference type="EMBL" id="JBHTCO010000020">
    <property type="protein sequence ID" value="MFC7394531.1"/>
    <property type="molecule type" value="Genomic_DNA"/>
</dbReference>
<dbReference type="PANTHER" id="PTHR43223:SF2">
    <property type="entry name" value="METALLO-BETA-LACTAMASE DOMAIN-CONTAINING PROTEIN"/>
    <property type="match status" value="1"/>
</dbReference>
<gene>
    <name evidence="2" type="ORF">ACFQRG_16365</name>
</gene>
<dbReference type="Gene3D" id="3.60.15.10">
    <property type="entry name" value="Ribonuclease Z/Hydroxyacylglutathione hydrolase-like"/>
    <property type="match status" value="1"/>
</dbReference>
<dbReference type="InterPro" id="IPR038536">
    <property type="entry name" value="Alkyl/aryl-sulf_dimr_sf"/>
</dbReference>
<dbReference type="RefSeq" id="WP_380967981.1">
    <property type="nucleotide sequence ID" value="NZ_JBHTCO010000020.1"/>
</dbReference>
<dbReference type="Proteomes" id="UP001596505">
    <property type="component" value="Unassembled WGS sequence"/>
</dbReference>
<sequence>MSSSRSLKRLPLDRQMDDIVENSIEKIELVSLKNGHYYVSNFANVGVIMTTDGIVVIDTTLNKQHAKAIYNAIRQKSKLPIRYIIYTHGHLDHVNSTEVFKETNTQIIGHENIADRFYKYRKLNDYHLRINSVQFQGKLGLESFHFITPDITFSKEYKFKLGDKTIYLMHGKGETDDHCFVHVPEDNIVYSGDFFINAFPNIGNPLKVNRFEREWYETCQQIQELKPDVLVPGHGRALCSKQDIQDGLQAIIDVLRFVHEKVIDCLNKGMTLEMMLEEIELPSDLTNNKYIQPSYGCLEFAIKGTYRRYTGWFDGNPTNLQPCKQKDVANEILSLMKDANIILKRCRDLMDKGEYQMVLHLTDILIFSQDNIEAKELKKEAVRKCSETNSNFIIRNIYDQLYYKMGMI</sequence>
<dbReference type="InterPro" id="IPR052195">
    <property type="entry name" value="Bact_Alkyl/Aryl-Sulfatase"/>
</dbReference>
<reference evidence="3" key="1">
    <citation type="journal article" date="2019" name="Int. J. Syst. Evol. Microbiol.">
        <title>The Global Catalogue of Microorganisms (GCM) 10K type strain sequencing project: providing services to taxonomists for standard genome sequencing and annotation.</title>
        <authorList>
            <consortium name="The Broad Institute Genomics Platform"/>
            <consortium name="The Broad Institute Genome Sequencing Center for Infectious Disease"/>
            <person name="Wu L."/>
            <person name="Ma J."/>
        </authorList>
    </citation>
    <scope>NUCLEOTIDE SEQUENCE [LARGE SCALE GENOMIC DNA]</scope>
    <source>
        <strain evidence="3">CGMCC 1.16305</strain>
    </source>
</reference>
<dbReference type="SUPFAM" id="SSF56281">
    <property type="entry name" value="Metallo-hydrolase/oxidoreductase"/>
    <property type="match status" value="1"/>
</dbReference>
<accession>A0ABW2Q4Y7</accession>
<protein>
    <submittedName>
        <fullName evidence="2">Alkyl sulfatase dimerization domain-containing protein</fullName>
    </submittedName>
</protein>
<comment type="caution">
    <text evidence="2">The sequence shown here is derived from an EMBL/GenBank/DDBJ whole genome shotgun (WGS) entry which is preliminary data.</text>
</comment>
<dbReference type="SMART" id="SM00849">
    <property type="entry name" value="Lactamase_B"/>
    <property type="match status" value="1"/>
</dbReference>
<evidence type="ECO:0000313" key="2">
    <source>
        <dbReference type="EMBL" id="MFC7394531.1"/>
    </source>
</evidence>
<evidence type="ECO:0000259" key="1">
    <source>
        <dbReference type="SMART" id="SM00849"/>
    </source>
</evidence>
<feature type="domain" description="Metallo-beta-lactamase" evidence="1">
    <location>
        <begin position="42"/>
        <end position="234"/>
    </location>
</feature>
<dbReference type="CDD" id="cd16282">
    <property type="entry name" value="metallo-hydrolase-like_MBL-fold"/>
    <property type="match status" value="1"/>
</dbReference>
<dbReference type="Gene3D" id="1.25.40.880">
    <property type="entry name" value="Alkyl sulfatase, dimerisation domain"/>
    <property type="match status" value="1"/>
</dbReference>
<keyword evidence="3" id="KW-1185">Reference proteome</keyword>
<evidence type="ECO:0000313" key="3">
    <source>
        <dbReference type="Proteomes" id="UP001596505"/>
    </source>
</evidence>
<name>A0ABW2Q4Y7_9BACL</name>
<dbReference type="InterPro" id="IPR029228">
    <property type="entry name" value="Alkyl_sulf_dimr"/>
</dbReference>
<dbReference type="PANTHER" id="PTHR43223">
    <property type="entry name" value="ALKYL/ARYL-SULFATASE"/>
    <property type="match status" value="1"/>
</dbReference>
<dbReference type="Pfam" id="PF14863">
    <property type="entry name" value="Alkyl_sulf_dimr"/>
    <property type="match status" value="1"/>
</dbReference>
<proteinExistence type="predicted"/>
<organism evidence="2 3">
    <name type="scientific">Scopulibacillus cellulosilyticus</name>
    <dbReference type="NCBI Taxonomy" id="2665665"/>
    <lineage>
        <taxon>Bacteria</taxon>
        <taxon>Bacillati</taxon>
        <taxon>Bacillota</taxon>
        <taxon>Bacilli</taxon>
        <taxon>Bacillales</taxon>
        <taxon>Sporolactobacillaceae</taxon>
        <taxon>Scopulibacillus</taxon>
    </lineage>
</organism>
<dbReference type="InterPro" id="IPR036866">
    <property type="entry name" value="RibonucZ/Hydroxyglut_hydro"/>
</dbReference>
<dbReference type="InterPro" id="IPR001279">
    <property type="entry name" value="Metallo-B-lactamas"/>
</dbReference>